<dbReference type="Proteomes" id="UP000188268">
    <property type="component" value="Unassembled WGS sequence"/>
</dbReference>
<evidence type="ECO:0000313" key="1">
    <source>
        <dbReference type="EMBL" id="OMO50926.1"/>
    </source>
</evidence>
<name>A0A1R3FYQ5_COCAP</name>
<dbReference type="Gramene" id="OMO50926">
    <property type="protein sequence ID" value="OMO50926"/>
    <property type="gene ID" value="CCACVL1_30146"/>
</dbReference>
<sequence length="42" mass="5239">MEIQGLEVEWEEDKDNQVLRNEIIKRKGDLWKLYKGEERSWF</sequence>
<accession>A0A1R3FYQ5</accession>
<protein>
    <submittedName>
        <fullName evidence="1">Uncharacterized protein</fullName>
    </submittedName>
</protein>
<proteinExistence type="predicted"/>
<keyword evidence="2" id="KW-1185">Reference proteome</keyword>
<dbReference type="AlphaFoldDB" id="A0A1R3FYQ5"/>
<gene>
    <name evidence="1" type="ORF">CCACVL1_30146</name>
</gene>
<reference evidence="1 2" key="1">
    <citation type="submission" date="2013-09" db="EMBL/GenBank/DDBJ databases">
        <title>Corchorus capsularis genome sequencing.</title>
        <authorList>
            <person name="Alam M."/>
            <person name="Haque M.S."/>
            <person name="Islam M.S."/>
            <person name="Emdad E.M."/>
            <person name="Islam M.M."/>
            <person name="Ahmed B."/>
            <person name="Halim A."/>
            <person name="Hossen Q.M.M."/>
            <person name="Hossain M.Z."/>
            <person name="Ahmed R."/>
            <person name="Khan M.M."/>
            <person name="Islam R."/>
            <person name="Rashid M.M."/>
            <person name="Khan S.A."/>
            <person name="Rahman M.S."/>
            <person name="Alam M."/>
        </authorList>
    </citation>
    <scope>NUCLEOTIDE SEQUENCE [LARGE SCALE GENOMIC DNA]</scope>
    <source>
        <strain evidence="2">cv. CVL-1</strain>
        <tissue evidence="1">Whole seedling</tissue>
    </source>
</reference>
<dbReference type="EMBL" id="AWWV01016008">
    <property type="protein sequence ID" value="OMO50926.1"/>
    <property type="molecule type" value="Genomic_DNA"/>
</dbReference>
<comment type="caution">
    <text evidence="1">The sequence shown here is derived from an EMBL/GenBank/DDBJ whole genome shotgun (WGS) entry which is preliminary data.</text>
</comment>
<evidence type="ECO:0000313" key="2">
    <source>
        <dbReference type="Proteomes" id="UP000188268"/>
    </source>
</evidence>
<organism evidence="1 2">
    <name type="scientific">Corchorus capsularis</name>
    <name type="common">Jute</name>
    <dbReference type="NCBI Taxonomy" id="210143"/>
    <lineage>
        <taxon>Eukaryota</taxon>
        <taxon>Viridiplantae</taxon>
        <taxon>Streptophyta</taxon>
        <taxon>Embryophyta</taxon>
        <taxon>Tracheophyta</taxon>
        <taxon>Spermatophyta</taxon>
        <taxon>Magnoliopsida</taxon>
        <taxon>eudicotyledons</taxon>
        <taxon>Gunneridae</taxon>
        <taxon>Pentapetalae</taxon>
        <taxon>rosids</taxon>
        <taxon>malvids</taxon>
        <taxon>Malvales</taxon>
        <taxon>Malvaceae</taxon>
        <taxon>Grewioideae</taxon>
        <taxon>Apeibeae</taxon>
        <taxon>Corchorus</taxon>
    </lineage>
</organism>